<keyword evidence="1" id="KW-0175">Coiled coil</keyword>
<protein>
    <submittedName>
        <fullName evidence="2">Uncharacterized protein</fullName>
    </submittedName>
</protein>
<dbReference type="GO" id="GO:0000166">
    <property type="term" value="F:nucleotide binding"/>
    <property type="evidence" value="ECO:0007669"/>
    <property type="project" value="InterPro"/>
</dbReference>
<dbReference type="EMBL" id="NHOQ01002301">
    <property type="protein sequence ID" value="PWA18496.1"/>
    <property type="molecule type" value="Genomic_DNA"/>
</dbReference>
<evidence type="ECO:0000256" key="1">
    <source>
        <dbReference type="SAM" id="Coils"/>
    </source>
</evidence>
<organism evidence="2 3">
    <name type="scientific">Gambusia affinis</name>
    <name type="common">Western mosquitofish</name>
    <name type="synonym">Heterandria affinis</name>
    <dbReference type="NCBI Taxonomy" id="33528"/>
    <lineage>
        <taxon>Eukaryota</taxon>
        <taxon>Metazoa</taxon>
        <taxon>Chordata</taxon>
        <taxon>Craniata</taxon>
        <taxon>Vertebrata</taxon>
        <taxon>Euteleostomi</taxon>
        <taxon>Actinopterygii</taxon>
        <taxon>Neopterygii</taxon>
        <taxon>Teleostei</taxon>
        <taxon>Neoteleostei</taxon>
        <taxon>Acanthomorphata</taxon>
        <taxon>Ovalentaria</taxon>
        <taxon>Atherinomorphae</taxon>
        <taxon>Cyprinodontiformes</taxon>
        <taxon>Poeciliidae</taxon>
        <taxon>Poeciliinae</taxon>
        <taxon>Gambusia</taxon>
    </lineage>
</organism>
<gene>
    <name evidence="2" type="ORF">CCH79_00009945</name>
</gene>
<dbReference type="Proteomes" id="UP000250572">
    <property type="component" value="Unassembled WGS sequence"/>
</dbReference>
<evidence type="ECO:0000313" key="3">
    <source>
        <dbReference type="Proteomes" id="UP000250572"/>
    </source>
</evidence>
<name>A0A315V5D9_GAMAF</name>
<evidence type="ECO:0000313" key="2">
    <source>
        <dbReference type="EMBL" id="PWA18496.1"/>
    </source>
</evidence>
<proteinExistence type="predicted"/>
<dbReference type="InterPro" id="IPR010978">
    <property type="entry name" value="tRNA-bd_arm"/>
</dbReference>
<feature type="coiled-coil region" evidence="1">
    <location>
        <begin position="12"/>
        <end position="74"/>
    </location>
</feature>
<reference evidence="2 3" key="1">
    <citation type="journal article" date="2018" name="G3 (Bethesda)">
        <title>A High-Quality Reference Genome for the Invasive Mosquitofish Gambusia affinis Using a Chicago Library.</title>
        <authorList>
            <person name="Hoffberg S.L."/>
            <person name="Troendle N.J."/>
            <person name="Glenn T.C."/>
            <person name="Mahmud O."/>
            <person name="Louha S."/>
            <person name="Chalopin D."/>
            <person name="Bennetzen J.L."/>
            <person name="Mauricio R."/>
        </authorList>
    </citation>
    <scope>NUCLEOTIDE SEQUENCE [LARGE SCALE GENOMIC DNA]</scope>
    <source>
        <strain evidence="2">NE01/NJP1002.9</strain>
        <tissue evidence="2">Muscle</tissue>
    </source>
</reference>
<comment type="caution">
    <text evidence="2">The sequence shown here is derived from an EMBL/GenBank/DDBJ whole genome shotgun (WGS) entry which is preliminary data.</text>
</comment>
<dbReference type="AlphaFoldDB" id="A0A315V5D9"/>
<sequence>MESRSTADQKTIEKHENEVKRLEFELSRKIDDIGILKKEASHHKDRCKRLEGKTEDLEKQLEKGEEERKNILKKLPKSPTEEVIIKTKQEFRAKLQLCEL</sequence>
<accession>A0A315V5D9</accession>
<dbReference type="SUPFAM" id="SSF46589">
    <property type="entry name" value="tRNA-binding arm"/>
    <property type="match status" value="1"/>
</dbReference>
<keyword evidence="3" id="KW-1185">Reference proteome</keyword>